<dbReference type="CDD" id="cd11043">
    <property type="entry name" value="CYP90-like"/>
    <property type="match status" value="1"/>
</dbReference>
<evidence type="ECO:0000256" key="8">
    <source>
        <dbReference type="ARBA" id="ARBA00023004"/>
    </source>
</evidence>
<evidence type="ECO:0000256" key="7">
    <source>
        <dbReference type="ARBA" id="ARBA00023002"/>
    </source>
</evidence>
<keyword evidence="12" id="KW-1185">Reference proteome</keyword>
<keyword evidence="7 10" id="KW-0560">Oxidoreductase</keyword>
<dbReference type="InterPro" id="IPR036396">
    <property type="entry name" value="Cyt_P450_sf"/>
</dbReference>
<reference evidence="13" key="1">
    <citation type="submission" date="2025-08" db="UniProtKB">
        <authorList>
            <consortium name="RefSeq"/>
        </authorList>
    </citation>
    <scope>IDENTIFICATION</scope>
</reference>
<evidence type="ECO:0000256" key="2">
    <source>
        <dbReference type="ARBA" id="ARBA00004167"/>
    </source>
</evidence>
<evidence type="ECO:0000256" key="9">
    <source>
        <dbReference type="PIRSR" id="PIRSR602401-1"/>
    </source>
</evidence>
<proteinExistence type="inferred from homology"/>
<comment type="cofactor">
    <cofactor evidence="1 9">
        <name>heme</name>
        <dbReference type="ChEBI" id="CHEBI:30413"/>
    </cofactor>
</comment>
<dbReference type="InterPro" id="IPR017972">
    <property type="entry name" value="Cyt_P450_CS"/>
</dbReference>
<dbReference type="PANTHER" id="PTHR24286:SF217">
    <property type="entry name" value="OS07G0520300 PROTEIN"/>
    <property type="match status" value="1"/>
</dbReference>
<evidence type="ECO:0000313" key="13">
    <source>
        <dbReference type="RefSeq" id="XP_011048014.1"/>
    </source>
</evidence>
<keyword evidence="4 11" id="KW-0812">Transmembrane</keyword>
<dbReference type="GO" id="GO:0016020">
    <property type="term" value="C:membrane"/>
    <property type="evidence" value="ECO:0007669"/>
    <property type="project" value="UniProtKB-SubCell"/>
</dbReference>
<dbReference type="PRINTS" id="PR00463">
    <property type="entry name" value="EP450I"/>
</dbReference>
<dbReference type="GeneID" id="105142194"/>
<gene>
    <name evidence="13" type="primary">LOC105142194</name>
</gene>
<comment type="similarity">
    <text evidence="3 10">Belongs to the cytochrome P450 family.</text>
</comment>
<organism evidence="12 13">
    <name type="scientific">Populus euphratica</name>
    <name type="common">Euphrates poplar</name>
    <dbReference type="NCBI Taxonomy" id="75702"/>
    <lineage>
        <taxon>Eukaryota</taxon>
        <taxon>Viridiplantae</taxon>
        <taxon>Streptophyta</taxon>
        <taxon>Embryophyta</taxon>
        <taxon>Tracheophyta</taxon>
        <taxon>Spermatophyta</taxon>
        <taxon>Magnoliopsida</taxon>
        <taxon>eudicotyledons</taxon>
        <taxon>Gunneridae</taxon>
        <taxon>Pentapetalae</taxon>
        <taxon>rosids</taxon>
        <taxon>fabids</taxon>
        <taxon>Malpighiales</taxon>
        <taxon>Salicaceae</taxon>
        <taxon>Saliceae</taxon>
        <taxon>Populus</taxon>
    </lineage>
</organism>
<evidence type="ECO:0000313" key="12">
    <source>
        <dbReference type="Proteomes" id="UP000694918"/>
    </source>
</evidence>
<feature type="binding site" description="axial binding residue" evidence="9">
    <location>
        <position position="439"/>
    </location>
    <ligand>
        <name>heme</name>
        <dbReference type="ChEBI" id="CHEBI:30413"/>
    </ligand>
    <ligandPart>
        <name>Fe</name>
        <dbReference type="ChEBI" id="CHEBI:18248"/>
    </ligandPart>
</feature>
<dbReference type="GO" id="GO:0020037">
    <property type="term" value="F:heme binding"/>
    <property type="evidence" value="ECO:0007669"/>
    <property type="project" value="InterPro"/>
</dbReference>
<dbReference type="InterPro" id="IPR002401">
    <property type="entry name" value="Cyt_P450_E_grp-I"/>
</dbReference>
<sequence>MENISGLVTLAQIVVTMSPTIFFSMLLFLLPLYLLLIACRKSSKKLPPGSLGFPIIGQTFSFLSAMRKNRAEEWLQDKIRKYGPISKMSLLGAPTVFVCGQAANKFIYTCDDSLLANQQPSSIRRLCGERNILEMSGHEHKRVRGALVSILKPEVLKQYVGKMDEEVRKHFKIHWHGKKKVLAMPLMKTLTFNVMSSLIFGIEQSAKREILVELFKQLLKGVLSVPINFPFTCFNRSLQAREKIRTIVMDLIHEKRAAMEDQITSPRQDLITTLLSLRNADFSAALSDEEIVDNVILIMIAGYDTTSILLSFLINILANNPSVYASVLQEQEEIAGSKVSEDLLTWDDLQRMRYTWRVATESLRMTPPVFSFFRKVLKDFEYEGYLIPKGWQVAWAACMTHMDECVFPNPSDFDPGHFDKQASVPPYSFVAFGGGARICPGYEFARLETLITIHYLVNRFTWKLCHPNTSFSRDPLPIFKDGLEIEIEPKIPTKVN</sequence>
<evidence type="ECO:0000256" key="5">
    <source>
        <dbReference type="ARBA" id="ARBA00022723"/>
    </source>
</evidence>
<evidence type="ECO:0000256" key="11">
    <source>
        <dbReference type="SAM" id="Phobius"/>
    </source>
</evidence>
<evidence type="ECO:0000256" key="4">
    <source>
        <dbReference type="ARBA" id="ARBA00022692"/>
    </source>
</evidence>
<evidence type="ECO:0000256" key="10">
    <source>
        <dbReference type="RuleBase" id="RU000461"/>
    </source>
</evidence>
<keyword evidence="5 9" id="KW-0479">Metal-binding</keyword>
<dbReference type="AlphaFoldDB" id="A0AAJ6YA26"/>
<dbReference type="Gene3D" id="1.10.630.10">
    <property type="entry name" value="Cytochrome P450"/>
    <property type="match status" value="1"/>
</dbReference>
<keyword evidence="6 11" id="KW-1133">Transmembrane helix</keyword>
<evidence type="ECO:0000256" key="1">
    <source>
        <dbReference type="ARBA" id="ARBA00001971"/>
    </source>
</evidence>
<accession>A0AAJ6YA26</accession>
<dbReference type="GO" id="GO:0004497">
    <property type="term" value="F:monooxygenase activity"/>
    <property type="evidence" value="ECO:0007669"/>
    <property type="project" value="UniProtKB-KW"/>
</dbReference>
<dbReference type="SUPFAM" id="SSF48264">
    <property type="entry name" value="Cytochrome P450"/>
    <property type="match status" value="1"/>
</dbReference>
<keyword evidence="9 10" id="KW-0349">Heme</keyword>
<feature type="transmembrane region" description="Helical" evidence="11">
    <location>
        <begin position="20"/>
        <end position="39"/>
    </location>
</feature>
<dbReference type="PRINTS" id="PR00385">
    <property type="entry name" value="P450"/>
</dbReference>
<dbReference type="Proteomes" id="UP000694918">
    <property type="component" value="Unplaced"/>
</dbReference>
<dbReference type="PANTHER" id="PTHR24286">
    <property type="entry name" value="CYTOCHROME P450 26"/>
    <property type="match status" value="1"/>
</dbReference>
<dbReference type="PROSITE" id="PS00086">
    <property type="entry name" value="CYTOCHROME_P450"/>
    <property type="match status" value="1"/>
</dbReference>
<dbReference type="GO" id="GO:0016705">
    <property type="term" value="F:oxidoreductase activity, acting on paired donors, with incorporation or reduction of molecular oxygen"/>
    <property type="evidence" value="ECO:0007669"/>
    <property type="project" value="InterPro"/>
</dbReference>
<dbReference type="GO" id="GO:0005506">
    <property type="term" value="F:iron ion binding"/>
    <property type="evidence" value="ECO:0007669"/>
    <property type="project" value="InterPro"/>
</dbReference>
<evidence type="ECO:0000256" key="3">
    <source>
        <dbReference type="ARBA" id="ARBA00010617"/>
    </source>
</evidence>
<dbReference type="RefSeq" id="XP_011048014.1">
    <property type="nucleotide sequence ID" value="XM_011049712.1"/>
</dbReference>
<protein>
    <submittedName>
        <fullName evidence="13">Cytochrome P450 716B1-like</fullName>
    </submittedName>
</protein>
<dbReference type="KEGG" id="peu:105142194"/>
<name>A0AAJ6YA26_POPEU</name>
<dbReference type="GO" id="GO:0016125">
    <property type="term" value="P:sterol metabolic process"/>
    <property type="evidence" value="ECO:0007669"/>
    <property type="project" value="TreeGrafter"/>
</dbReference>
<dbReference type="FunFam" id="1.10.630.10:FF:000022">
    <property type="entry name" value="Taxadiene 5-alpha hydroxylase"/>
    <property type="match status" value="1"/>
</dbReference>
<evidence type="ECO:0000256" key="6">
    <source>
        <dbReference type="ARBA" id="ARBA00022989"/>
    </source>
</evidence>
<dbReference type="Pfam" id="PF00067">
    <property type="entry name" value="p450"/>
    <property type="match status" value="1"/>
</dbReference>
<dbReference type="InterPro" id="IPR001128">
    <property type="entry name" value="Cyt_P450"/>
</dbReference>
<keyword evidence="10" id="KW-0503">Monooxygenase</keyword>
<keyword evidence="11" id="KW-0472">Membrane</keyword>
<comment type="subcellular location">
    <subcellularLocation>
        <location evidence="2">Membrane</location>
        <topology evidence="2">Single-pass membrane protein</topology>
    </subcellularLocation>
</comment>
<keyword evidence="8 9" id="KW-0408">Iron</keyword>